<dbReference type="KEGG" id="ccp:CHC_T00009019001"/>
<protein>
    <submittedName>
        <fullName evidence="6">Cyclopropane-fatty-acyl-phospholipid synthase family</fullName>
    </submittedName>
</protein>
<evidence type="ECO:0000256" key="4">
    <source>
        <dbReference type="ARBA" id="ARBA00022691"/>
    </source>
</evidence>
<dbReference type="NCBIfam" id="NF008686">
    <property type="entry name" value="PRK11705.1"/>
    <property type="match status" value="1"/>
</dbReference>
<dbReference type="CDD" id="cd02440">
    <property type="entry name" value="AdoMet_MTases"/>
    <property type="match status" value="1"/>
</dbReference>
<dbReference type="InterPro" id="IPR029063">
    <property type="entry name" value="SAM-dependent_MTases_sf"/>
</dbReference>
<proteinExistence type="inferred from homology"/>
<dbReference type="PhylomeDB" id="R7Q7I4"/>
<dbReference type="GO" id="GO:0008610">
    <property type="term" value="P:lipid biosynthetic process"/>
    <property type="evidence" value="ECO:0007669"/>
    <property type="project" value="InterPro"/>
</dbReference>
<evidence type="ECO:0000313" key="6">
    <source>
        <dbReference type="EMBL" id="CDF34472.1"/>
    </source>
</evidence>
<dbReference type="RefSeq" id="XP_005714291.1">
    <property type="nucleotide sequence ID" value="XM_005714234.1"/>
</dbReference>
<name>R7Q7I4_CHOCR</name>
<dbReference type="PANTHER" id="PTHR43667:SF1">
    <property type="entry name" value="CYCLOPROPANE-FATTY-ACYL-PHOSPHOLIPID SYNTHASE"/>
    <property type="match status" value="1"/>
</dbReference>
<evidence type="ECO:0000256" key="5">
    <source>
        <dbReference type="ARBA" id="ARBA00023098"/>
    </source>
</evidence>
<evidence type="ECO:0000256" key="3">
    <source>
        <dbReference type="ARBA" id="ARBA00022679"/>
    </source>
</evidence>
<dbReference type="Pfam" id="PF02353">
    <property type="entry name" value="CMAS"/>
    <property type="match status" value="1"/>
</dbReference>
<reference evidence="7" key="1">
    <citation type="journal article" date="2013" name="Proc. Natl. Acad. Sci. U.S.A.">
        <title>Genome structure and metabolic features in the red seaweed Chondrus crispus shed light on evolution of the Archaeplastida.</title>
        <authorList>
            <person name="Collen J."/>
            <person name="Porcel B."/>
            <person name="Carre W."/>
            <person name="Ball S.G."/>
            <person name="Chaparro C."/>
            <person name="Tonon T."/>
            <person name="Barbeyron T."/>
            <person name="Michel G."/>
            <person name="Noel B."/>
            <person name="Valentin K."/>
            <person name="Elias M."/>
            <person name="Artiguenave F."/>
            <person name="Arun A."/>
            <person name="Aury J.M."/>
            <person name="Barbosa-Neto J.F."/>
            <person name="Bothwell J.H."/>
            <person name="Bouget F.Y."/>
            <person name="Brillet L."/>
            <person name="Cabello-Hurtado F."/>
            <person name="Capella-Gutierrez S."/>
            <person name="Charrier B."/>
            <person name="Cladiere L."/>
            <person name="Cock J.M."/>
            <person name="Coelho S.M."/>
            <person name="Colleoni C."/>
            <person name="Czjzek M."/>
            <person name="Da Silva C."/>
            <person name="Delage L."/>
            <person name="Denoeud F."/>
            <person name="Deschamps P."/>
            <person name="Dittami S.M."/>
            <person name="Gabaldon T."/>
            <person name="Gachon C.M."/>
            <person name="Groisillier A."/>
            <person name="Herve C."/>
            <person name="Jabbari K."/>
            <person name="Katinka M."/>
            <person name="Kloareg B."/>
            <person name="Kowalczyk N."/>
            <person name="Labadie K."/>
            <person name="Leblanc C."/>
            <person name="Lopez P.J."/>
            <person name="McLachlan D.H."/>
            <person name="Meslet-Cladiere L."/>
            <person name="Moustafa A."/>
            <person name="Nehr Z."/>
            <person name="Nyvall Collen P."/>
            <person name="Panaud O."/>
            <person name="Partensky F."/>
            <person name="Poulain J."/>
            <person name="Rensing S.A."/>
            <person name="Rousvoal S."/>
            <person name="Samson G."/>
            <person name="Symeonidi A."/>
            <person name="Weissenbach J."/>
            <person name="Zambounis A."/>
            <person name="Wincker P."/>
            <person name="Boyen C."/>
        </authorList>
    </citation>
    <scope>NUCLEOTIDE SEQUENCE [LARGE SCALE GENOMIC DNA]</scope>
    <source>
        <strain evidence="7">cv. Stackhouse</strain>
    </source>
</reference>
<organism evidence="6 7">
    <name type="scientific">Chondrus crispus</name>
    <name type="common">Carrageen Irish moss</name>
    <name type="synonym">Polymorpha crispa</name>
    <dbReference type="NCBI Taxonomy" id="2769"/>
    <lineage>
        <taxon>Eukaryota</taxon>
        <taxon>Rhodophyta</taxon>
        <taxon>Florideophyceae</taxon>
        <taxon>Rhodymeniophycidae</taxon>
        <taxon>Gigartinales</taxon>
        <taxon>Gigartinaceae</taxon>
        <taxon>Chondrus</taxon>
    </lineage>
</organism>
<gene>
    <name evidence="6" type="ORF">CHC_T00009019001</name>
</gene>
<dbReference type="STRING" id="2769.R7Q7I4"/>
<dbReference type="PIRSF" id="PIRSF003085">
    <property type="entry name" value="CMAS"/>
    <property type="match status" value="1"/>
</dbReference>
<accession>R7Q7I4</accession>
<dbReference type="SUPFAM" id="SSF53335">
    <property type="entry name" value="S-adenosyl-L-methionine-dependent methyltransferases"/>
    <property type="match status" value="1"/>
</dbReference>
<dbReference type="Gene3D" id="3.40.50.150">
    <property type="entry name" value="Vaccinia Virus protein VP39"/>
    <property type="match status" value="1"/>
</dbReference>
<dbReference type="GO" id="GO:0008168">
    <property type="term" value="F:methyltransferase activity"/>
    <property type="evidence" value="ECO:0007669"/>
    <property type="project" value="UniProtKB-KW"/>
</dbReference>
<dbReference type="Proteomes" id="UP000012073">
    <property type="component" value="Unassembled WGS sequence"/>
</dbReference>
<dbReference type="PANTHER" id="PTHR43667">
    <property type="entry name" value="CYCLOPROPANE-FATTY-ACYL-PHOSPHOLIPID SYNTHASE"/>
    <property type="match status" value="1"/>
</dbReference>
<evidence type="ECO:0000256" key="1">
    <source>
        <dbReference type="ARBA" id="ARBA00010815"/>
    </source>
</evidence>
<keyword evidence="7" id="KW-1185">Reference proteome</keyword>
<keyword evidence="3" id="KW-0808">Transferase</keyword>
<dbReference type="OrthoDB" id="10259637at2759"/>
<dbReference type="AlphaFoldDB" id="R7Q7I4"/>
<dbReference type="Gramene" id="CDF34472">
    <property type="protein sequence ID" value="CDF34472"/>
    <property type="gene ID" value="CHC_T00009019001"/>
</dbReference>
<dbReference type="GeneID" id="17322004"/>
<dbReference type="EMBL" id="HG001694">
    <property type="protein sequence ID" value="CDF34472.1"/>
    <property type="molecule type" value="Genomic_DNA"/>
</dbReference>
<sequence>MQLTNLDQPQEQSACQKTVEPVPKWIQGLAHEAGVTFGGSDPWDVRVSDPRLYQRIARQGTLGFGEGFVDGQWECDAPDELICRLLRAGTDSRMSVLFRAYLTARKVRDRLLNRQAKSRAFQVGEQHYDAGNDIFAAMLDDTMTYSCGYWRTASDLQQAQLDKFDLICRKLQLRPGEKLLDIGCGWGGLAHYAAVNYGVSVVGITVSERQHLIAQQRCEGLDVEIKLQDYRELVDTFDKVVSVGMFEHVGPKNYANYFDMVSRLLTSDGLFLLHSIGIDRYTDSVDPWIEKWIFPNGRLPSAIELTQSLDRRFLIEDWHNFGQDYDKTLMAWWHNFNRAWPDLAPSYNERFYRMWKLYLLGCAGFFRSRQGQLWQLVLSKPTRSAQYLSVR</sequence>
<keyword evidence="2" id="KW-0489">Methyltransferase</keyword>
<keyword evidence="5" id="KW-0443">Lipid metabolism</keyword>
<dbReference type="InterPro" id="IPR003333">
    <property type="entry name" value="CMAS"/>
</dbReference>
<dbReference type="OMA" id="LWEFYLC"/>
<dbReference type="InterPro" id="IPR050723">
    <property type="entry name" value="CFA/CMAS"/>
</dbReference>
<comment type="similarity">
    <text evidence="1">Belongs to the CFA/CMAS family.</text>
</comment>
<evidence type="ECO:0000256" key="2">
    <source>
        <dbReference type="ARBA" id="ARBA00022603"/>
    </source>
</evidence>
<keyword evidence="4" id="KW-0949">S-adenosyl-L-methionine</keyword>
<dbReference type="GO" id="GO:0032259">
    <property type="term" value="P:methylation"/>
    <property type="evidence" value="ECO:0007669"/>
    <property type="project" value="UniProtKB-KW"/>
</dbReference>
<evidence type="ECO:0000313" key="7">
    <source>
        <dbReference type="Proteomes" id="UP000012073"/>
    </source>
</evidence>